<dbReference type="NCBIfam" id="NF008305">
    <property type="entry name" value="PRK11097.1"/>
    <property type="match status" value="1"/>
</dbReference>
<organism evidence="9 10">
    <name type="scientific">Pseudomonas putida</name>
    <name type="common">Arthrobacter siderocapsulatus</name>
    <dbReference type="NCBI Taxonomy" id="303"/>
    <lineage>
        <taxon>Bacteria</taxon>
        <taxon>Pseudomonadati</taxon>
        <taxon>Pseudomonadota</taxon>
        <taxon>Gammaproteobacteria</taxon>
        <taxon>Pseudomonadales</taxon>
        <taxon>Pseudomonadaceae</taxon>
        <taxon>Pseudomonas</taxon>
    </lineage>
</organism>
<dbReference type="InterPro" id="IPR008928">
    <property type="entry name" value="6-hairpin_glycosidase_sf"/>
</dbReference>
<evidence type="ECO:0000256" key="6">
    <source>
        <dbReference type="ARBA" id="ARBA00023295"/>
    </source>
</evidence>
<reference evidence="10" key="1">
    <citation type="submission" date="2019-04" db="EMBL/GenBank/DDBJ databases">
        <title>Genome sequence of Pseudomonas putida 1290, an auxin catabolizing strain.</title>
        <authorList>
            <person name="Laird T.S."/>
            <person name="Leveau J.H.J."/>
        </authorList>
    </citation>
    <scope>NUCLEOTIDE SEQUENCE [LARGE SCALE GENOMIC DNA]</scope>
    <source>
        <strain evidence="10">1290</strain>
    </source>
</reference>
<evidence type="ECO:0000256" key="2">
    <source>
        <dbReference type="ARBA" id="ARBA00009209"/>
    </source>
</evidence>
<dbReference type="AlphaFoldDB" id="A0A4D6X2J5"/>
<evidence type="ECO:0000256" key="5">
    <source>
        <dbReference type="ARBA" id="ARBA00023001"/>
    </source>
</evidence>
<sequence length="395" mass="42718">MASLLSRALIALVLCTGLSAQAAEPACKAAWPMWTAFAERWVQADGRVLESSLKANHSTSEGQAYALFFALVANDRARFEQIWRWSRENLAGDQPGAMLPGWLWGQGSDGNWQIQDRNSASDADLWFAYALIEADRLWQVPAYRADAQALLGQVKAQEVAELPGLGPTLLPGPVGFAQADHLWRLNPSYVPLPLLRRVAAFDTQGPWKGVLQSSAKLLRDGGGQGLAADWVGYRATSAKAGLFVRDATSGDLGSYDAIRVYLWAGMTDPADPLAAPVLAALQGMARLTAASGVPPEKVALASGHGEGSGPFGFSAALVPYFQANNQPWLADLQERRARQALEAALQGTRDPKLPSAYYDYMLSLFGLGWGEHRYRFAANGQLKPFWESECSAKAP</sequence>
<keyword evidence="6 9" id="KW-0326">Glycosidase</keyword>
<dbReference type="SUPFAM" id="SSF48208">
    <property type="entry name" value="Six-hairpin glycosidases"/>
    <property type="match status" value="1"/>
</dbReference>
<dbReference type="OrthoDB" id="9766708at2"/>
<dbReference type="PRINTS" id="PR00735">
    <property type="entry name" value="GLHYDRLASE8"/>
</dbReference>
<evidence type="ECO:0000313" key="10">
    <source>
        <dbReference type="Proteomes" id="UP000298551"/>
    </source>
</evidence>
<evidence type="ECO:0000256" key="4">
    <source>
        <dbReference type="ARBA" id="ARBA00022801"/>
    </source>
</evidence>
<keyword evidence="7" id="KW-0624">Polysaccharide degradation</keyword>
<accession>A0A4D6X2J5</accession>
<evidence type="ECO:0000313" key="9">
    <source>
        <dbReference type="EMBL" id="QCI10104.1"/>
    </source>
</evidence>
<dbReference type="EMBL" id="CP039371">
    <property type="protein sequence ID" value="QCI10104.1"/>
    <property type="molecule type" value="Genomic_DNA"/>
</dbReference>
<dbReference type="Pfam" id="PF01270">
    <property type="entry name" value="Glyco_hydro_8"/>
    <property type="match status" value="1"/>
</dbReference>
<dbReference type="GO" id="GO:0008810">
    <property type="term" value="F:cellulase activity"/>
    <property type="evidence" value="ECO:0007669"/>
    <property type="project" value="UniProtKB-EC"/>
</dbReference>
<dbReference type="Proteomes" id="UP000298551">
    <property type="component" value="Chromosome"/>
</dbReference>
<gene>
    <name evidence="9" type="primary">bcsZ</name>
    <name evidence="9" type="ORF">E6B08_01085</name>
</gene>
<dbReference type="GO" id="GO:0030245">
    <property type="term" value="P:cellulose catabolic process"/>
    <property type="evidence" value="ECO:0007669"/>
    <property type="project" value="UniProtKB-KW"/>
</dbReference>
<dbReference type="RefSeq" id="WP_136912395.1">
    <property type="nucleotide sequence ID" value="NZ_CP039371.1"/>
</dbReference>
<dbReference type="EC" id="3.2.1.4" evidence="3"/>
<keyword evidence="7" id="KW-0119">Carbohydrate metabolism</keyword>
<evidence type="ECO:0000256" key="3">
    <source>
        <dbReference type="ARBA" id="ARBA00012601"/>
    </source>
</evidence>
<feature type="chain" id="PRO_5020379976" description="cellulase" evidence="8">
    <location>
        <begin position="23"/>
        <end position="395"/>
    </location>
</feature>
<dbReference type="Gene3D" id="1.50.10.10">
    <property type="match status" value="1"/>
</dbReference>
<feature type="signal peptide" evidence="8">
    <location>
        <begin position="1"/>
        <end position="22"/>
    </location>
</feature>
<evidence type="ECO:0000256" key="7">
    <source>
        <dbReference type="ARBA" id="ARBA00023326"/>
    </source>
</evidence>
<keyword evidence="5" id="KW-0136">Cellulose degradation</keyword>
<name>A0A4D6X2J5_PSEPU</name>
<keyword evidence="4 9" id="KW-0378">Hydrolase</keyword>
<evidence type="ECO:0000256" key="8">
    <source>
        <dbReference type="SAM" id="SignalP"/>
    </source>
</evidence>
<evidence type="ECO:0000256" key="1">
    <source>
        <dbReference type="ARBA" id="ARBA00000966"/>
    </source>
</evidence>
<keyword evidence="8" id="KW-0732">Signal</keyword>
<comment type="similarity">
    <text evidence="2">Belongs to the glycosyl hydrolase 8 (cellulase D) family.</text>
</comment>
<proteinExistence type="inferred from homology"/>
<comment type="catalytic activity">
    <reaction evidence="1">
        <text>Endohydrolysis of (1-&gt;4)-beta-D-glucosidic linkages in cellulose, lichenin and cereal beta-D-glucans.</text>
        <dbReference type="EC" id="3.2.1.4"/>
    </reaction>
</comment>
<dbReference type="InterPro" id="IPR002037">
    <property type="entry name" value="Glyco_hydro_8"/>
</dbReference>
<protein>
    <recommendedName>
        <fullName evidence="3">cellulase</fullName>
        <ecNumber evidence="3">3.2.1.4</ecNumber>
    </recommendedName>
</protein>
<dbReference type="InterPro" id="IPR012341">
    <property type="entry name" value="6hp_glycosidase-like_sf"/>
</dbReference>